<keyword evidence="1" id="KW-0812">Transmembrane</keyword>
<keyword evidence="1" id="KW-0472">Membrane</keyword>
<accession>A0A8D8ZA75</accession>
<feature type="transmembrane region" description="Helical" evidence="1">
    <location>
        <begin position="46"/>
        <end position="70"/>
    </location>
</feature>
<dbReference type="EMBL" id="HBUF01437913">
    <property type="protein sequence ID" value="CAG6742651.1"/>
    <property type="molecule type" value="Transcribed_RNA"/>
</dbReference>
<protein>
    <submittedName>
        <fullName evidence="2">Uncharacterized protein</fullName>
    </submittedName>
</protein>
<sequence length="102" mass="11449">MSMTNNNMNVVFVLKQTPQPTTSVDARWSEKSKTNNAQSPSFYCNLFFSLLFHQLLLPLLIVLLLIYLLLTSVHACSVSSDSSSSDLPPPHLCACLFCLFFF</sequence>
<reference evidence="2" key="1">
    <citation type="submission" date="2021-05" db="EMBL/GenBank/DDBJ databases">
        <authorList>
            <person name="Alioto T."/>
            <person name="Alioto T."/>
            <person name="Gomez Garrido J."/>
        </authorList>
    </citation>
    <scope>NUCLEOTIDE SEQUENCE</scope>
</reference>
<organism evidence="2">
    <name type="scientific">Cacopsylla melanoneura</name>
    <dbReference type="NCBI Taxonomy" id="428564"/>
    <lineage>
        <taxon>Eukaryota</taxon>
        <taxon>Metazoa</taxon>
        <taxon>Ecdysozoa</taxon>
        <taxon>Arthropoda</taxon>
        <taxon>Hexapoda</taxon>
        <taxon>Insecta</taxon>
        <taxon>Pterygota</taxon>
        <taxon>Neoptera</taxon>
        <taxon>Paraneoptera</taxon>
        <taxon>Hemiptera</taxon>
        <taxon>Sternorrhyncha</taxon>
        <taxon>Psylloidea</taxon>
        <taxon>Psyllidae</taxon>
        <taxon>Psyllinae</taxon>
        <taxon>Cacopsylla</taxon>
    </lineage>
</organism>
<dbReference type="EMBL" id="HBUF01437914">
    <property type="protein sequence ID" value="CAG6742652.1"/>
    <property type="molecule type" value="Transcribed_RNA"/>
</dbReference>
<proteinExistence type="predicted"/>
<evidence type="ECO:0000256" key="1">
    <source>
        <dbReference type="SAM" id="Phobius"/>
    </source>
</evidence>
<evidence type="ECO:0000313" key="2">
    <source>
        <dbReference type="EMBL" id="CAG6742651.1"/>
    </source>
</evidence>
<keyword evidence="1" id="KW-1133">Transmembrane helix</keyword>
<dbReference type="AlphaFoldDB" id="A0A8D8ZA75"/>
<name>A0A8D8ZA75_9HEMI</name>